<dbReference type="EMBL" id="CAJVPM010034885">
    <property type="protein sequence ID" value="CAG8688440.1"/>
    <property type="molecule type" value="Genomic_DNA"/>
</dbReference>
<protein>
    <submittedName>
        <fullName evidence="1">9135_t:CDS:1</fullName>
    </submittedName>
</protein>
<gene>
    <name evidence="1" type="ORF">SCALOS_LOCUS10031</name>
</gene>
<name>A0ACA9P955_9GLOM</name>
<evidence type="ECO:0000313" key="2">
    <source>
        <dbReference type="Proteomes" id="UP000789860"/>
    </source>
</evidence>
<sequence>IESWLKKDENSKICPFCRDSYDEEEYDIILRQIDESRHLKLKRKNKEEQTTKESFDSLLKKIERERETELSNLIEDIK</sequence>
<organism evidence="1 2">
    <name type="scientific">Scutellospora calospora</name>
    <dbReference type="NCBI Taxonomy" id="85575"/>
    <lineage>
        <taxon>Eukaryota</taxon>
        <taxon>Fungi</taxon>
        <taxon>Fungi incertae sedis</taxon>
        <taxon>Mucoromycota</taxon>
        <taxon>Glomeromycotina</taxon>
        <taxon>Glomeromycetes</taxon>
        <taxon>Diversisporales</taxon>
        <taxon>Gigasporaceae</taxon>
        <taxon>Scutellospora</taxon>
    </lineage>
</organism>
<accession>A0ACA9P955</accession>
<evidence type="ECO:0000313" key="1">
    <source>
        <dbReference type="EMBL" id="CAG8688440.1"/>
    </source>
</evidence>
<keyword evidence="2" id="KW-1185">Reference proteome</keyword>
<reference evidence="1" key="1">
    <citation type="submission" date="2021-06" db="EMBL/GenBank/DDBJ databases">
        <authorList>
            <person name="Kallberg Y."/>
            <person name="Tangrot J."/>
            <person name="Rosling A."/>
        </authorList>
    </citation>
    <scope>NUCLEOTIDE SEQUENCE</scope>
    <source>
        <strain evidence="1">AU212A</strain>
    </source>
</reference>
<dbReference type="Proteomes" id="UP000789860">
    <property type="component" value="Unassembled WGS sequence"/>
</dbReference>
<feature type="non-terminal residue" evidence="1">
    <location>
        <position position="78"/>
    </location>
</feature>
<feature type="non-terminal residue" evidence="1">
    <location>
        <position position="1"/>
    </location>
</feature>
<comment type="caution">
    <text evidence="1">The sequence shown here is derived from an EMBL/GenBank/DDBJ whole genome shotgun (WGS) entry which is preliminary data.</text>
</comment>
<proteinExistence type="predicted"/>